<evidence type="ECO:0000313" key="4">
    <source>
        <dbReference type="Proteomes" id="UP001476282"/>
    </source>
</evidence>
<keyword evidence="1" id="KW-0472">Membrane</keyword>
<dbReference type="Pfam" id="PF04892">
    <property type="entry name" value="VanZ"/>
    <property type="match status" value="1"/>
</dbReference>
<dbReference type="EMBL" id="BAABRI010000017">
    <property type="protein sequence ID" value="GAA5483777.1"/>
    <property type="molecule type" value="Genomic_DNA"/>
</dbReference>
<reference evidence="3 4" key="1">
    <citation type="submission" date="2024-02" db="EMBL/GenBank/DDBJ databases">
        <title>Haloferula sargassicola NBRC 104335.</title>
        <authorList>
            <person name="Ichikawa N."/>
            <person name="Katano-Makiyama Y."/>
            <person name="Hidaka K."/>
        </authorList>
    </citation>
    <scope>NUCLEOTIDE SEQUENCE [LARGE SCALE GENOMIC DNA]</scope>
    <source>
        <strain evidence="3 4">NBRC 104335</strain>
    </source>
</reference>
<keyword evidence="1" id="KW-1133">Transmembrane helix</keyword>
<name>A0ABP9UQR1_9BACT</name>
<dbReference type="InterPro" id="IPR006976">
    <property type="entry name" value="VanZ-like"/>
</dbReference>
<feature type="domain" description="VanZ-like" evidence="2">
    <location>
        <begin position="38"/>
        <end position="117"/>
    </location>
</feature>
<comment type="caution">
    <text evidence="3">The sequence shown here is derived from an EMBL/GenBank/DDBJ whole genome shotgun (WGS) entry which is preliminary data.</text>
</comment>
<proteinExistence type="predicted"/>
<evidence type="ECO:0000313" key="3">
    <source>
        <dbReference type="EMBL" id="GAA5483777.1"/>
    </source>
</evidence>
<feature type="transmembrane region" description="Helical" evidence="1">
    <location>
        <begin position="43"/>
        <end position="63"/>
    </location>
</feature>
<feature type="transmembrane region" description="Helical" evidence="1">
    <location>
        <begin position="7"/>
        <end position="23"/>
    </location>
</feature>
<dbReference type="RefSeq" id="WP_353567882.1">
    <property type="nucleotide sequence ID" value="NZ_BAABRI010000017.1"/>
</dbReference>
<dbReference type="Proteomes" id="UP001476282">
    <property type="component" value="Unassembled WGS sequence"/>
</dbReference>
<keyword evidence="4" id="KW-1185">Reference proteome</keyword>
<evidence type="ECO:0000256" key="1">
    <source>
        <dbReference type="SAM" id="Phobius"/>
    </source>
</evidence>
<dbReference type="NCBIfam" id="NF037970">
    <property type="entry name" value="vanZ_1"/>
    <property type="match status" value="1"/>
</dbReference>
<gene>
    <name evidence="3" type="ORF">Hsar01_03011</name>
</gene>
<protein>
    <recommendedName>
        <fullName evidence="2">VanZ-like domain-containing protein</fullName>
    </recommendedName>
</protein>
<sequence>MIRHRSFWYGAFVAWIGTLWWLSSGIRHLPQPDGWVGVDKLYHFGYFFGGAGLLAAAVSLTLPGGFWKRFAVVVAVVSLVGISDEVHQSFVPGRSGNDPFDFSADFLGACAGFVVFESLRRRVFPDPEKVRA</sequence>
<keyword evidence="1" id="KW-0812">Transmembrane</keyword>
<organism evidence="3 4">
    <name type="scientific">Haloferula sargassicola</name>
    <dbReference type="NCBI Taxonomy" id="490096"/>
    <lineage>
        <taxon>Bacteria</taxon>
        <taxon>Pseudomonadati</taxon>
        <taxon>Verrucomicrobiota</taxon>
        <taxon>Verrucomicrobiia</taxon>
        <taxon>Verrucomicrobiales</taxon>
        <taxon>Verrucomicrobiaceae</taxon>
        <taxon>Haloferula</taxon>
    </lineage>
</organism>
<accession>A0ABP9UQR1</accession>
<evidence type="ECO:0000259" key="2">
    <source>
        <dbReference type="Pfam" id="PF04892"/>
    </source>
</evidence>